<dbReference type="InterPro" id="IPR000058">
    <property type="entry name" value="Znf_AN1"/>
</dbReference>
<dbReference type="InterPro" id="IPR035896">
    <property type="entry name" value="AN1-like_Znf"/>
</dbReference>
<protein>
    <recommendedName>
        <fullName evidence="6">AN1-type domain-containing protein</fullName>
    </recommendedName>
</protein>
<feature type="region of interest" description="Disordered" evidence="5">
    <location>
        <begin position="164"/>
        <end position="195"/>
    </location>
</feature>
<gene>
    <name evidence="7" type="ORF">HK100_005912</name>
</gene>
<dbReference type="GO" id="GO:0008270">
    <property type="term" value="F:zinc ion binding"/>
    <property type="evidence" value="ECO:0007669"/>
    <property type="project" value="UniProtKB-KW"/>
</dbReference>
<dbReference type="Pfam" id="PF01428">
    <property type="entry name" value="zf-AN1"/>
    <property type="match status" value="2"/>
</dbReference>
<sequence length="244" mass="25810">GKTLSDLKMEIGRGGDILTGGGKQCAVETCRRLDFLPFACRLCNQNYCFDHRLAIHHVGAGCSGRDNTVVLCPICGQPVSGTSTLLTAELELNRIVAEHMDSGCSANNTNAQPNKNKCRVRKCNNKSLAVCRDCSAAFCAAHRFPADHSCLSAASLSSSLSSSPIVPSRQILRPPPNHQPASKASLSPKAKPVPVIPDRANPIPVVCPVCHKNVPGATTSMSPNDVNDIVARHIDAGCPKPKLG</sequence>
<evidence type="ECO:0000256" key="3">
    <source>
        <dbReference type="ARBA" id="ARBA00022833"/>
    </source>
</evidence>
<proteinExistence type="predicted"/>
<keyword evidence="3" id="KW-0862">Zinc</keyword>
<comment type="caution">
    <text evidence="7">The sequence shown here is derived from an EMBL/GenBank/DDBJ whole genome shotgun (WGS) entry which is preliminary data.</text>
</comment>
<dbReference type="SMART" id="SM00154">
    <property type="entry name" value="ZnF_AN1"/>
    <property type="match status" value="2"/>
</dbReference>
<accession>A0AAD5SR62</accession>
<evidence type="ECO:0000259" key="6">
    <source>
        <dbReference type="PROSITE" id="PS51039"/>
    </source>
</evidence>
<dbReference type="EMBL" id="JADGJH010002748">
    <property type="protein sequence ID" value="KAJ3095120.1"/>
    <property type="molecule type" value="Genomic_DNA"/>
</dbReference>
<dbReference type="AlphaFoldDB" id="A0AAD5SR62"/>
<dbReference type="Proteomes" id="UP001211907">
    <property type="component" value="Unassembled WGS sequence"/>
</dbReference>
<feature type="domain" description="AN1-type" evidence="6">
    <location>
        <begin position="19"/>
        <end position="67"/>
    </location>
</feature>
<evidence type="ECO:0000256" key="1">
    <source>
        <dbReference type="ARBA" id="ARBA00022723"/>
    </source>
</evidence>
<dbReference type="GO" id="GO:0005737">
    <property type="term" value="C:cytoplasm"/>
    <property type="evidence" value="ECO:0007669"/>
    <property type="project" value="TreeGrafter"/>
</dbReference>
<evidence type="ECO:0000256" key="5">
    <source>
        <dbReference type="SAM" id="MobiDB-lite"/>
    </source>
</evidence>
<evidence type="ECO:0000256" key="2">
    <source>
        <dbReference type="ARBA" id="ARBA00022771"/>
    </source>
</evidence>
<name>A0AAD5SR62_9FUNG</name>
<keyword evidence="2 4" id="KW-0863">Zinc-finger</keyword>
<keyword evidence="8" id="KW-1185">Reference proteome</keyword>
<dbReference type="Gene3D" id="4.10.1110.10">
    <property type="entry name" value="AN1-like Zinc finger"/>
    <property type="match status" value="2"/>
</dbReference>
<keyword evidence="1" id="KW-0479">Metal-binding</keyword>
<feature type="non-terminal residue" evidence="7">
    <location>
        <position position="1"/>
    </location>
</feature>
<feature type="non-terminal residue" evidence="7">
    <location>
        <position position="244"/>
    </location>
</feature>
<dbReference type="PANTHER" id="PTHR14677:SF20">
    <property type="entry name" value="ZINC FINGER AN1-TYPE CONTAINING 2A-RELATED"/>
    <property type="match status" value="1"/>
</dbReference>
<dbReference type="PROSITE" id="PS51039">
    <property type="entry name" value="ZF_AN1"/>
    <property type="match status" value="1"/>
</dbReference>
<evidence type="ECO:0000313" key="8">
    <source>
        <dbReference type="Proteomes" id="UP001211907"/>
    </source>
</evidence>
<dbReference type="SUPFAM" id="SSF118310">
    <property type="entry name" value="AN1-like Zinc finger"/>
    <property type="match status" value="2"/>
</dbReference>
<organism evidence="7 8">
    <name type="scientific">Physocladia obscura</name>
    <dbReference type="NCBI Taxonomy" id="109957"/>
    <lineage>
        <taxon>Eukaryota</taxon>
        <taxon>Fungi</taxon>
        <taxon>Fungi incertae sedis</taxon>
        <taxon>Chytridiomycota</taxon>
        <taxon>Chytridiomycota incertae sedis</taxon>
        <taxon>Chytridiomycetes</taxon>
        <taxon>Chytridiales</taxon>
        <taxon>Chytriomycetaceae</taxon>
        <taxon>Physocladia</taxon>
    </lineage>
</organism>
<dbReference type="PANTHER" id="PTHR14677">
    <property type="entry name" value="ARSENITE INDUCUBLE RNA ASSOCIATED PROTEIN AIP-1-RELATED"/>
    <property type="match status" value="1"/>
</dbReference>
<evidence type="ECO:0000313" key="7">
    <source>
        <dbReference type="EMBL" id="KAJ3095120.1"/>
    </source>
</evidence>
<evidence type="ECO:0000256" key="4">
    <source>
        <dbReference type="PROSITE-ProRule" id="PRU00449"/>
    </source>
</evidence>
<reference evidence="7" key="1">
    <citation type="submission" date="2020-05" db="EMBL/GenBank/DDBJ databases">
        <title>Phylogenomic resolution of chytrid fungi.</title>
        <authorList>
            <person name="Stajich J.E."/>
            <person name="Amses K."/>
            <person name="Simmons R."/>
            <person name="Seto K."/>
            <person name="Myers J."/>
            <person name="Bonds A."/>
            <person name="Quandt C.A."/>
            <person name="Barry K."/>
            <person name="Liu P."/>
            <person name="Grigoriev I."/>
            <person name="Longcore J.E."/>
            <person name="James T.Y."/>
        </authorList>
    </citation>
    <scope>NUCLEOTIDE SEQUENCE</scope>
    <source>
        <strain evidence="7">JEL0513</strain>
    </source>
</reference>